<feature type="binding site" evidence="5">
    <location>
        <position position="78"/>
    </location>
    <ligand>
        <name>Mg(2+)</name>
        <dbReference type="ChEBI" id="CHEBI:18420"/>
        <label>1</label>
        <note>catalytic</note>
    </ligand>
</feature>
<feature type="binding site" evidence="5">
    <location>
        <position position="81"/>
    </location>
    <ligand>
        <name>Mg(2+)</name>
        <dbReference type="ChEBI" id="CHEBI:18420"/>
        <label>1</label>
        <note>catalytic</note>
    </ligand>
</feature>
<organism evidence="6 7">
    <name type="scientific">Candidatus Curtissbacteria bacterium RIFCSPHIGHO2_01_FULL_41_11</name>
    <dbReference type="NCBI Taxonomy" id="1797711"/>
    <lineage>
        <taxon>Bacteria</taxon>
        <taxon>Candidatus Curtissiibacteriota</taxon>
    </lineage>
</organism>
<protein>
    <recommendedName>
        <fullName evidence="8">Histidinol-phosphatase</fullName>
    </recommendedName>
</protein>
<evidence type="ECO:0000313" key="7">
    <source>
        <dbReference type="Proteomes" id="UP000179102"/>
    </source>
</evidence>
<keyword evidence="2 5" id="KW-0479">Metal-binding</keyword>
<dbReference type="PROSITE" id="PS00629">
    <property type="entry name" value="IMP_1"/>
    <property type="match status" value="1"/>
</dbReference>
<dbReference type="PANTHER" id="PTHR20854">
    <property type="entry name" value="INOSITOL MONOPHOSPHATASE"/>
    <property type="match status" value="1"/>
</dbReference>
<dbReference type="STRING" id="1797711.A2870_01730"/>
<dbReference type="Gene3D" id="3.30.540.10">
    <property type="entry name" value="Fructose-1,6-Bisphosphatase, subunit A, domain 1"/>
    <property type="match status" value="1"/>
</dbReference>
<evidence type="ECO:0000256" key="3">
    <source>
        <dbReference type="ARBA" id="ARBA00022801"/>
    </source>
</evidence>
<dbReference type="GO" id="GO:0007165">
    <property type="term" value="P:signal transduction"/>
    <property type="evidence" value="ECO:0007669"/>
    <property type="project" value="TreeGrafter"/>
</dbReference>
<comment type="caution">
    <text evidence="6">The sequence shown here is derived from an EMBL/GenBank/DDBJ whole genome shotgun (WGS) entry which is preliminary data.</text>
</comment>
<dbReference type="Proteomes" id="UP000179102">
    <property type="component" value="Unassembled WGS sequence"/>
</dbReference>
<dbReference type="InterPro" id="IPR020583">
    <property type="entry name" value="Inositol_monoP_metal-BS"/>
</dbReference>
<evidence type="ECO:0000313" key="6">
    <source>
        <dbReference type="EMBL" id="OGD87013.1"/>
    </source>
</evidence>
<dbReference type="Gene3D" id="3.40.190.80">
    <property type="match status" value="1"/>
</dbReference>
<dbReference type="EMBL" id="MFAZ01000024">
    <property type="protein sequence ID" value="OGD87013.1"/>
    <property type="molecule type" value="Genomic_DNA"/>
</dbReference>
<sequence>MIDVAIDAARAAGDLAKTYYGKSKNVRYKGDNSPVTKADIEAERLIRQIITKNFPGHGIIGEELDNVNPNSAFQWTIDPVDGTKQFIRSIPYWATLLALLKGGKPILGISYMPSTGEIAIAEKGKGTYLNGKKCKVSKISNLKSAYMCHSSIEYFDKKGKMKGFLKLEKTVYAARGYAETLGYHLLIQGKIEMMLEARDQIWDIAAPAILTEEAGGKFTDFSGKFSITSQEAVATNGILHDDVIKMLNSR</sequence>
<dbReference type="SUPFAM" id="SSF56655">
    <property type="entry name" value="Carbohydrate phosphatase"/>
    <property type="match status" value="1"/>
</dbReference>
<keyword evidence="4 5" id="KW-0460">Magnesium</keyword>
<evidence type="ECO:0000256" key="5">
    <source>
        <dbReference type="PIRSR" id="PIRSR600760-2"/>
    </source>
</evidence>
<feature type="binding site" evidence="5">
    <location>
        <position position="62"/>
    </location>
    <ligand>
        <name>Mg(2+)</name>
        <dbReference type="ChEBI" id="CHEBI:18420"/>
        <label>1</label>
        <note>catalytic</note>
    </ligand>
</feature>
<accession>A0A1F5G550</accession>
<evidence type="ECO:0000256" key="1">
    <source>
        <dbReference type="ARBA" id="ARBA00001946"/>
    </source>
</evidence>
<evidence type="ECO:0008006" key="8">
    <source>
        <dbReference type="Google" id="ProtNLM"/>
    </source>
</evidence>
<dbReference type="PANTHER" id="PTHR20854:SF4">
    <property type="entry name" value="INOSITOL-1-MONOPHOSPHATASE-RELATED"/>
    <property type="match status" value="1"/>
</dbReference>
<gene>
    <name evidence="6" type="ORF">A2870_01730</name>
</gene>
<reference evidence="6 7" key="1">
    <citation type="journal article" date="2016" name="Nat. Commun.">
        <title>Thousands of microbial genomes shed light on interconnected biogeochemical processes in an aquifer system.</title>
        <authorList>
            <person name="Anantharaman K."/>
            <person name="Brown C.T."/>
            <person name="Hug L.A."/>
            <person name="Sharon I."/>
            <person name="Castelle C.J."/>
            <person name="Probst A.J."/>
            <person name="Thomas B.C."/>
            <person name="Singh A."/>
            <person name="Wilkins M.J."/>
            <person name="Karaoz U."/>
            <person name="Brodie E.L."/>
            <person name="Williams K.H."/>
            <person name="Hubbard S.S."/>
            <person name="Banfield J.F."/>
        </authorList>
    </citation>
    <scope>NUCLEOTIDE SEQUENCE [LARGE SCALE GENOMIC DNA]</scope>
</reference>
<dbReference type="PRINTS" id="PR00377">
    <property type="entry name" value="IMPHPHTASES"/>
</dbReference>
<dbReference type="Pfam" id="PF00459">
    <property type="entry name" value="Inositol_P"/>
    <property type="match status" value="1"/>
</dbReference>
<dbReference type="AlphaFoldDB" id="A0A1F5G550"/>
<dbReference type="GO" id="GO:0008934">
    <property type="term" value="F:inositol monophosphate 1-phosphatase activity"/>
    <property type="evidence" value="ECO:0007669"/>
    <property type="project" value="TreeGrafter"/>
</dbReference>
<proteinExistence type="predicted"/>
<dbReference type="GO" id="GO:0046872">
    <property type="term" value="F:metal ion binding"/>
    <property type="evidence" value="ECO:0007669"/>
    <property type="project" value="UniProtKB-KW"/>
</dbReference>
<feature type="binding site" evidence="5">
    <location>
        <position position="203"/>
    </location>
    <ligand>
        <name>Mg(2+)</name>
        <dbReference type="ChEBI" id="CHEBI:18420"/>
        <label>1</label>
        <note>catalytic</note>
    </ligand>
</feature>
<evidence type="ECO:0000256" key="2">
    <source>
        <dbReference type="ARBA" id="ARBA00022723"/>
    </source>
</evidence>
<comment type="cofactor">
    <cofactor evidence="1 5">
        <name>Mg(2+)</name>
        <dbReference type="ChEBI" id="CHEBI:18420"/>
    </cofactor>
</comment>
<dbReference type="FunFam" id="3.30.540.10:FF:000003">
    <property type="entry name" value="Inositol-1-monophosphatase"/>
    <property type="match status" value="1"/>
</dbReference>
<dbReference type="GO" id="GO:0006020">
    <property type="term" value="P:inositol metabolic process"/>
    <property type="evidence" value="ECO:0007669"/>
    <property type="project" value="TreeGrafter"/>
</dbReference>
<name>A0A1F5G550_9BACT</name>
<dbReference type="InterPro" id="IPR000760">
    <property type="entry name" value="Inositol_monophosphatase-like"/>
</dbReference>
<evidence type="ECO:0000256" key="4">
    <source>
        <dbReference type="ARBA" id="ARBA00022842"/>
    </source>
</evidence>
<keyword evidence="3" id="KW-0378">Hydrolase</keyword>